<dbReference type="SUPFAM" id="SSF82171">
    <property type="entry name" value="DPP6 N-terminal domain-like"/>
    <property type="match status" value="1"/>
</dbReference>
<evidence type="ECO:0000259" key="3">
    <source>
        <dbReference type="Pfam" id="PF00326"/>
    </source>
</evidence>
<dbReference type="PANTHER" id="PTHR42776:SF27">
    <property type="entry name" value="DIPEPTIDYL PEPTIDASE FAMILY MEMBER 6"/>
    <property type="match status" value="1"/>
</dbReference>
<dbReference type="InterPro" id="IPR002470">
    <property type="entry name" value="Peptidase_S9A"/>
</dbReference>
<dbReference type="PRINTS" id="PR00862">
    <property type="entry name" value="PROLIGOPTASE"/>
</dbReference>
<dbReference type="PANTHER" id="PTHR42776">
    <property type="entry name" value="SERINE PEPTIDASE S9 FAMILY MEMBER"/>
    <property type="match status" value="1"/>
</dbReference>
<organism evidence="4 5">
    <name type="scientific">Glaciecola siphonariae</name>
    <dbReference type="NCBI Taxonomy" id="521012"/>
    <lineage>
        <taxon>Bacteria</taxon>
        <taxon>Pseudomonadati</taxon>
        <taxon>Pseudomonadota</taxon>
        <taxon>Gammaproteobacteria</taxon>
        <taxon>Alteromonadales</taxon>
        <taxon>Alteromonadaceae</taxon>
        <taxon>Glaciecola</taxon>
    </lineage>
</organism>
<dbReference type="InterPro" id="IPR029058">
    <property type="entry name" value="AB_hydrolase_fold"/>
</dbReference>
<dbReference type="RefSeq" id="WP_382407597.1">
    <property type="nucleotide sequence ID" value="NZ_JBHSGU010000002.1"/>
</dbReference>
<feature type="chain" id="PRO_5045967109" evidence="2">
    <location>
        <begin position="22"/>
        <end position="648"/>
    </location>
</feature>
<dbReference type="EMBL" id="JBHSGU010000002">
    <property type="protein sequence ID" value="MFC4700300.1"/>
    <property type="molecule type" value="Genomic_DNA"/>
</dbReference>
<dbReference type="Pfam" id="PF00326">
    <property type="entry name" value="Peptidase_S9"/>
    <property type="match status" value="1"/>
</dbReference>
<proteinExistence type="predicted"/>
<dbReference type="InterPro" id="IPR001375">
    <property type="entry name" value="Peptidase_S9_cat"/>
</dbReference>
<dbReference type="Proteomes" id="UP001595897">
    <property type="component" value="Unassembled WGS sequence"/>
</dbReference>
<protein>
    <submittedName>
        <fullName evidence="4">Alpha/beta hydrolase family protein</fullName>
        <ecNumber evidence="4">3.4.-.-</ecNumber>
    </submittedName>
</protein>
<dbReference type="SUPFAM" id="SSF53474">
    <property type="entry name" value="alpha/beta-Hydrolases"/>
    <property type="match status" value="1"/>
</dbReference>
<name>A0ABV9LXE1_9ALTE</name>
<keyword evidence="5" id="KW-1185">Reference proteome</keyword>
<dbReference type="GO" id="GO:0016787">
    <property type="term" value="F:hydrolase activity"/>
    <property type="evidence" value="ECO:0007669"/>
    <property type="project" value="UniProtKB-KW"/>
</dbReference>
<comment type="caution">
    <text evidence="4">The sequence shown here is derived from an EMBL/GenBank/DDBJ whole genome shotgun (WGS) entry which is preliminary data.</text>
</comment>
<evidence type="ECO:0000313" key="4">
    <source>
        <dbReference type="EMBL" id="MFC4700300.1"/>
    </source>
</evidence>
<dbReference type="Gene3D" id="3.40.50.1820">
    <property type="entry name" value="alpha/beta hydrolase"/>
    <property type="match status" value="1"/>
</dbReference>
<keyword evidence="1 4" id="KW-0378">Hydrolase</keyword>
<feature type="domain" description="Peptidase S9 prolyl oligopeptidase catalytic" evidence="3">
    <location>
        <begin position="439"/>
        <end position="647"/>
    </location>
</feature>
<keyword evidence="2" id="KW-0732">Signal</keyword>
<evidence type="ECO:0000256" key="2">
    <source>
        <dbReference type="SAM" id="SignalP"/>
    </source>
</evidence>
<feature type="signal peptide" evidence="2">
    <location>
        <begin position="1"/>
        <end position="21"/>
    </location>
</feature>
<sequence>MKTLIQTVIALMLFTCTTSFALSKAAPIDFAQLNQYSNAQLSPDGTKLSVRIQVDQRWRLAIFDINTFDTIGGANLGGNISVGDYYWANNERLVIEMVIHEPWLDQPVFRGELFAVDYDGTGGEVIYGYRAGEQQTGSRMRKKESVVGWGQVLNLLPNDEKHILISSTPASKNRGAIPTVHKLNIVTGVMSKALTYAPIPYTRFVTSKEGELLFATGVDKNEDRKSYRYVDGDWQEFIQGKSDSFTPLITDDAQTKLYYLDREDGDKLGLYSKEYANGKVSKVYSDAVVDITDIVLSSDRSSAYAIRVDDGYPAYMMFNTGSEEAAMYKSMIATFPGYVVNITSRSDDGRLWLIHTENDISPGSYYLYDKKVNKLQPLFSNMSHIEQAILSEKTPFSFAASDGMTIHGYVTYPVTLKEGESAPLVTLVHGGPHGPRDWWEFDREVQMLAANGYAVAQVNFRGSGGYGEAFEAAGYKQWGDRIQKDIIEGTEHIIAQGKVKKDKVCIMGASFGGYSAVMSASMAPDLFKCAIANAGVYDLELLYSEGDIKDLLWGTKYLERAVGKDEAQLKEFSPVNRVASIKAPVLIAHGEKDRRVPFEHAEALRKALRENNKPYKWFVKPAETHGFFDVENRTEYFEEVLSFLDANL</sequence>
<evidence type="ECO:0000313" key="5">
    <source>
        <dbReference type="Proteomes" id="UP001595897"/>
    </source>
</evidence>
<reference evidence="5" key="1">
    <citation type="journal article" date="2019" name="Int. J. Syst. Evol. Microbiol.">
        <title>The Global Catalogue of Microorganisms (GCM) 10K type strain sequencing project: providing services to taxonomists for standard genome sequencing and annotation.</title>
        <authorList>
            <consortium name="The Broad Institute Genomics Platform"/>
            <consortium name="The Broad Institute Genome Sequencing Center for Infectious Disease"/>
            <person name="Wu L."/>
            <person name="Ma J."/>
        </authorList>
    </citation>
    <scope>NUCLEOTIDE SEQUENCE [LARGE SCALE GENOMIC DNA]</scope>
    <source>
        <strain evidence="5">KACC 12507</strain>
    </source>
</reference>
<accession>A0ABV9LXE1</accession>
<evidence type="ECO:0000256" key="1">
    <source>
        <dbReference type="ARBA" id="ARBA00022801"/>
    </source>
</evidence>
<gene>
    <name evidence="4" type="ORF">ACFO4O_09045</name>
</gene>
<dbReference type="EC" id="3.4.-.-" evidence="4"/>